<dbReference type="SMR" id="G4ZKV9"/>
<gene>
    <name evidence="1" type="ORF">PHYSODRAFT_505297</name>
</gene>
<evidence type="ECO:0000313" key="2">
    <source>
        <dbReference type="Proteomes" id="UP000002640"/>
    </source>
</evidence>
<dbReference type="InterPro" id="IPR052050">
    <property type="entry name" value="SecEffector_AnkRepeat"/>
</dbReference>
<dbReference type="Proteomes" id="UP000002640">
    <property type="component" value="Unassembled WGS sequence"/>
</dbReference>
<dbReference type="AlphaFoldDB" id="G4ZKV9"/>
<dbReference type="KEGG" id="psoj:PHYSODRAFT_505297"/>
<evidence type="ECO:0000313" key="1">
    <source>
        <dbReference type="EMBL" id="EGZ14555.1"/>
    </source>
</evidence>
<reference evidence="1 2" key="1">
    <citation type="journal article" date="2006" name="Science">
        <title>Phytophthora genome sequences uncover evolutionary origins and mechanisms of pathogenesis.</title>
        <authorList>
            <person name="Tyler B.M."/>
            <person name="Tripathy S."/>
            <person name="Zhang X."/>
            <person name="Dehal P."/>
            <person name="Jiang R.H."/>
            <person name="Aerts A."/>
            <person name="Arredondo F.D."/>
            <person name="Baxter L."/>
            <person name="Bensasson D."/>
            <person name="Beynon J.L."/>
            <person name="Chapman J."/>
            <person name="Damasceno C.M."/>
            <person name="Dorrance A.E."/>
            <person name="Dou D."/>
            <person name="Dickerman A.W."/>
            <person name="Dubchak I.L."/>
            <person name="Garbelotto M."/>
            <person name="Gijzen M."/>
            <person name="Gordon S.G."/>
            <person name="Govers F."/>
            <person name="Grunwald N.J."/>
            <person name="Huang W."/>
            <person name="Ivors K.L."/>
            <person name="Jones R.W."/>
            <person name="Kamoun S."/>
            <person name="Krampis K."/>
            <person name="Lamour K.H."/>
            <person name="Lee M.K."/>
            <person name="McDonald W.H."/>
            <person name="Medina M."/>
            <person name="Meijer H.J."/>
            <person name="Nordberg E.K."/>
            <person name="Maclean D.J."/>
            <person name="Ospina-Giraldo M.D."/>
            <person name="Morris P.F."/>
            <person name="Phuntumart V."/>
            <person name="Putnam N.H."/>
            <person name="Rash S."/>
            <person name="Rose J.K."/>
            <person name="Sakihama Y."/>
            <person name="Salamov A.A."/>
            <person name="Savidor A."/>
            <person name="Scheuring C.F."/>
            <person name="Smith B.M."/>
            <person name="Sobral B.W."/>
            <person name="Terry A."/>
            <person name="Torto-Alalibo T.A."/>
            <person name="Win J."/>
            <person name="Xu Z."/>
            <person name="Zhang H."/>
            <person name="Grigoriev I.V."/>
            <person name="Rokhsar D.S."/>
            <person name="Boore J.L."/>
        </authorList>
    </citation>
    <scope>NUCLEOTIDE SEQUENCE [LARGE SCALE GENOMIC DNA]</scope>
    <source>
        <strain evidence="1 2">P6497</strain>
    </source>
</reference>
<name>G4ZKV9_PHYSP</name>
<dbReference type="OMA" id="CRANGHF"/>
<dbReference type="Pfam" id="PF12796">
    <property type="entry name" value="Ank_2"/>
    <property type="match status" value="1"/>
</dbReference>
<sequence>YLRTDRHYHRFQFRRAIVEAVLLENAKDAQRVVKWLWRKFHGCIVPAPAVHMTAGQGGLGILKFFKKNEIAPRRDGGRAMRDEVDADQGHVVRWGLNLFDTSNLHASEKKRLSLDTVARRGDIALVKYLHEISVVRSASTSRQTKRARISRESRLACTTDAMDQAASSSHLDVVKWLHANRSEGCTTRAMDFAAGNGHLQVVKWLSAHRSEGCTVKAMDVAASRGHLDVVKWLHRNQSEGCTTAAMDSAATGGHLKVVAWLHINRTEGCTTKALDGAAENGHLSVVKWLHKRTNARCTTRAMDCAASEGHLEVVKWLHQNRVGRCTTAAMDGAARNGNLDVVKWLHKNRSEGCTTAAMDEAKTLEIVQWLQANRVEGCIPKAMDQAASDGDFDRVLFLHSESVQGCTGEAFFHTHKTPLFMGMRECVFDSSRQHSRLAH</sequence>
<feature type="non-terminal residue" evidence="1">
    <location>
        <position position="1"/>
    </location>
</feature>
<protein>
    <submittedName>
        <fullName evidence="1">Uncharacterized protein</fullName>
    </submittedName>
</protein>
<accession>G4ZKV9</accession>
<dbReference type="PANTHER" id="PTHR46586:SF3">
    <property type="entry name" value="ANKYRIN REPEAT-CONTAINING PROTEIN"/>
    <property type="match status" value="1"/>
</dbReference>
<dbReference type="PANTHER" id="PTHR46586">
    <property type="entry name" value="ANKYRIN REPEAT-CONTAINING PROTEIN"/>
    <property type="match status" value="1"/>
</dbReference>
<proteinExistence type="predicted"/>
<dbReference type="InterPro" id="IPR036770">
    <property type="entry name" value="Ankyrin_rpt-contain_sf"/>
</dbReference>
<organism evidence="1 2">
    <name type="scientific">Phytophthora sojae (strain P6497)</name>
    <name type="common">Soybean stem and root rot agent</name>
    <name type="synonym">Phytophthora megasperma f. sp. glycines</name>
    <dbReference type="NCBI Taxonomy" id="1094619"/>
    <lineage>
        <taxon>Eukaryota</taxon>
        <taxon>Sar</taxon>
        <taxon>Stramenopiles</taxon>
        <taxon>Oomycota</taxon>
        <taxon>Peronosporomycetes</taxon>
        <taxon>Peronosporales</taxon>
        <taxon>Peronosporaceae</taxon>
        <taxon>Phytophthora</taxon>
    </lineage>
</organism>
<dbReference type="GeneID" id="20658464"/>
<dbReference type="InterPro" id="IPR002110">
    <property type="entry name" value="Ankyrin_rpt"/>
</dbReference>
<dbReference type="InParanoid" id="G4ZKV9"/>
<dbReference type="Gene3D" id="1.25.40.20">
    <property type="entry name" value="Ankyrin repeat-containing domain"/>
    <property type="match status" value="3"/>
</dbReference>
<keyword evidence="2" id="KW-1185">Reference proteome</keyword>
<dbReference type="Pfam" id="PF13637">
    <property type="entry name" value="Ank_4"/>
    <property type="match status" value="1"/>
</dbReference>
<dbReference type="RefSeq" id="XP_009528304.1">
    <property type="nucleotide sequence ID" value="XM_009530009.1"/>
</dbReference>
<dbReference type="EMBL" id="JH159155">
    <property type="protein sequence ID" value="EGZ14555.1"/>
    <property type="molecule type" value="Genomic_DNA"/>
</dbReference>
<dbReference type="SUPFAM" id="SSF48403">
    <property type="entry name" value="Ankyrin repeat"/>
    <property type="match status" value="1"/>
</dbReference>